<name>A0ABR6IZ79_9HYPH</name>
<dbReference type="EMBL" id="JACIFX010000030">
    <property type="protein sequence ID" value="MBB4233219.1"/>
    <property type="molecule type" value="Genomic_DNA"/>
</dbReference>
<keyword evidence="2" id="KW-1185">Reference proteome</keyword>
<comment type="caution">
    <text evidence="1">The sequence shown here is derived from an EMBL/GenBank/DDBJ whole genome shotgun (WGS) entry which is preliminary data.</text>
</comment>
<protein>
    <submittedName>
        <fullName evidence="1">Uncharacterized protein</fullName>
    </submittedName>
</protein>
<evidence type="ECO:0000313" key="2">
    <source>
        <dbReference type="Proteomes" id="UP000551353"/>
    </source>
</evidence>
<evidence type="ECO:0000313" key="1">
    <source>
        <dbReference type="EMBL" id="MBB4233219.1"/>
    </source>
</evidence>
<organism evidence="1 2">
    <name type="scientific">Rhizobium mongolense</name>
    <dbReference type="NCBI Taxonomy" id="57676"/>
    <lineage>
        <taxon>Bacteria</taxon>
        <taxon>Pseudomonadati</taxon>
        <taxon>Pseudomonadota</taxon>
        <taxon>Alphaproteobacteria</taxon>
        <taxon>Hyphomicrobiales</taxon>
        <taxon>Rhizobiaceae</taxon>
        <taxon>Rhizobium/Agrobacterium group</taxon>
        <taxon>Rhizobium</taxon>
    </lineage>
</organism>
<accession>A0ABR6IZ79</accession>
<gene>
    <name evidence="1" type="ORF">GGD56_007123</name>
</gene>
<sequence>MHFRSRQTASLYGLGFNIVPRTSSLEKYFGHLSPVLPVAIGRRLDVRAKRWRAVISTGFVLSNSGRRGDGRRHFPRIVTDDGRADLKAVVQHMVKPLEVAPKGRTIIAGGFLLTVLDSVSAPTSCRHPTWTYTGLFCRICDTVQFRLPLAFLTLKQLKSSHKSTSSA</sequence>
<proteinExistence type="predicted"/>
<dbReference type="Proteomes" id="UP000551353">
    <property type="component" value="Unassembled WGS sequence"/>
</dbReference>
<reference evidence="1 2" key="1">
    <citation type="submission" date="2020-08" db="EMBL/GenBank/DDBJ databases">
        <title>Genomic Encyclopedia of Type Strains, Phase IV (KMG-V): Genome sequencing to study the core and pangenomes of soil and plant-associated prokaryotes.</title>
        <authorList>
            <person name="Whitman W."/>
        </authorList>
    </citation>
    <scope>NUCLEOTIDE SEQUENCE [LARGE SCALE GENOMIC DNA]</scope>
    <source>
        <strain evidence="1 2">SEMIA 4087</strain>
    </source>
</reference>